<reference evidence="2 3" key="1">
    <citation type="submission" date="2014-09" db="EMBL/GenBank/DDBJ databases">
        <authorList>
            <person name="Ellenberger Sabrina"/>
        </authorList>
    </citation>
    <scope>NUCLEOTIDE SEQUENCE [LARGE SCALE GENOMIC DNA]</scope>
    <source>
        <strain evidence="2 3">CBS 412.66</strain>
    </source>
</reference>
<gene>
    <name evidence="2" type="primary">PARPA_11862.1 scaffold 44722</name>
</gene>
<feature type="region of interest" description="Disordered" evidence="1">
    <location>
        <begin position="97"/>
        <end position="141"/>
    </location>
</feature>
<evidence type="ECO:0000313" key="3">
    <source>
        <dbReference type="Proteomes" id="UP000054107"/>
    </source>
</evidence>
<dbReference type="Proteomes" id="UP000054107">
    <property type="component" value="Unassembled WGS sequence"/>
</dbReference>
<proteinExistence type="predicted"/>
<keyword evidence="3" id="KW-1185">Reference proteome</keyword>
<evidence type="ECO:0000256" key="1">
    <source>
        <dbReference type="SAM" id="MobiDB-lite"/>
    </source>
</evidence>
<feature type="compositionally biased region" description="Basic and acidic residues" evidence="1">
    <location>
        <begin position="106"/>
        <end position="122"/>
    </location>
</feature>
<sequence>MSDLSNDTYISDHKTPSLAAFVLDHQRLVSTYIGQFDKITDAKVNLERKMRTAYFAKHPKRKRGPGLKVNLEKLWSSSKLDDSVEIEGNKTLEASIKASGRRARKRLENENATKEKETKENESEQSSEVGSSCMSDEEEETVDEIAYKLNNDATEFEQVLLSNTDSPHILKNGHDFSNSFKRFQLKSYQEARSSGLFINANIHEILSLYHTVLLRKDQHDQAMSNVIGLDNIQEFHTELLNKYVDQDIKMEKNLFNELTNIFRSVNEKSDRKALKVKLHNLYEAADPLDSKIIDILINLINKLPGNNLINEVVKEFELITNYLDTVLSPIFHDPQKKLMYRWLNKATESSGDRYPDGGSCIVSQRQISCSTGFCEVKADYMKNNTVGTHLDLLRLCIFGKDTIDNEDVENVVLLQAVGHRV</sequence>
<organism evidence="2 3">
    <name type="scientific">Parasitella parasitica</name>
    <dbReference type="NCBI Taxonomy" id="35722"/>
    <lineage>
        <taxon>Eukaryota</taxon>
        <taxon>Fungi</taxon>
        <taxon>Fungi incertae sedis</taxon>
        <taxon>Mucoromycota</taxon>
        <taxon>Mucoromycotina</taxon>
        <taxon>Mucoromycetes</taxon>
        <taxon>Mucorales</taxon>
        <taxon>Mucorineae</taxon>
        <taxon>Mucoraceae</taxon>
        <taxon>Parasitella</taxon>
    </lineage>
</organism>
<dbReference type="OrthoDB" id="2229189at2759"/>
<dbReference type="EMBL" id="LN733710">
    <property type="protein sequence ID" value="CEP17564.1"/>
    <property type="molecule type" value="Genomic_DNA"/>
</dbReference>
<evidence type="ECO:0000313" key="2">
    <source>
        <dbReference type="EMBL" id="CEP17564.1"/>
    </source>
</evidence>
<protein>
    <submittedName>
        <fullName evidence="2">Uncharacterized protein</fullName>
    </submittedName>
</protein>
<accession>A0A0B7NRE6</accession>
<dbReference type="AlphaFoldDB" id="A0A0B7NRE6"/>
<name>A0A0B7NRE6_9FUNG</name>